<organism evidence="1 3">
    <name type="scientific">Calicophoron daubneyi</name>
    <name type="common">Rumen fluke</name>
    <name type="synonym">Paramphistomum daubneyi</name>
    <dbReference type="NCBI Taxonomy" id="300641"/>
    <lineage>
        <taxon>Eukaryota</taxon>
        <taxon>Metazoa</taxon>
        <taxon>Spiralia</taxon>
        <taxon>Lophotrochozoa</taxon>
        <taxon>Platyhelminthes</taxon>
        <taxon>Trematoda</taxon>
        <taxon>Digenea</taxon>
        <taxon>Plagiorchiida</taxon>
        <taxon>Pronocephalata</taxon>
        <taxon>Paramphistomoidea</taxon>
        <taxon>Paramphistomidae</taxon>
        <taxon>Calicophoron</taxon>
    </lineage>
</organism>
<gene>
    <name evidence="1" type="ORF">CDAUBV1_LOCUS15689</name>
    <name evidence="2" type="ORF">CDAUBV1_LOCUS15690</name>
</gene>
<dbReference type="PANTHER" id="PTHR16260">
    <property type="entry name" value="SIMILAR TO 1700123O20RIK PROTEIN"/>
    <property type="match status" value="1"/>
</dbReference>
<evidence type="ECO:0000313" key="3">
    <source>
        <dbReference type="Proteomes" id="UP001497525"/>
    </source>
</evidence>
<evidence type="ECO:0000313" key="1">
    <source>
        <dbReference type="EMBL" id="CAL5140361.1"/>
    </source>
</evidence>
<comment type="caution">
    <text evidence="1">The sequence shown here is derived from an EMBL/GenBank/DDBJ whole genome shotgun (WGS) entry which is preliminary data.</text>
</comment>
<dbReference type="EMBL" id="CAXLJL010000711">
    <property type="protein sequence ID" value="CAL5140361.1"/>
    <property type="molecule type" value="Genomic_DNA"/>
</dbReference>
<reference evidence="1" key="1">
    <citation type="submission" date="2024-06" db="EMBL/GenBank/DDBJ databases">
        <authorList>
            <person name="Liu X."/>
            <person name="Lenzi L."/>
            <person name="Haldenby T S."/>
            <person name="Uol C."/>
        </authorList>
    </citation>
    <scope>NUCLEOTIDE SEQUENCE</scope>
</reference>
<proteinExistence type="predicted"/>
<dbReference type="Proteomes" id="UP001497525">
    <property type="component" value="Unassembled WGS sequence"/>
</dbReference>
<name>A0AAV2TVZ9_CALDB</name>
<dbReference type="AlphaFoldDB" id="A0AAV2TVZ9"/>
<evidence type="ECO:0000313" key="2">
    <source>
        <dbReference type="EMBL" id="CAL5140362.1"/>
    </source>
</evidence>
<dbReference type="PANTHER" id="PTHR16260:SF3">
    <property type="entry name" value="CHROMOSOME 14 OPEN READING FRAME 119-LIKE-RELATED"/>
    <property type="match status" value="1"/>
</dbReference>
<dbReference type="Pfam" id="PF14969">
    <property type="entry name" value="DUF4508"/>
    <property type="match status" value="1"/>
</dbReference>
<protein>
    <submittedName>
        <fullName evidence="1">Uncharacterized protein</fullName>
    </submittedName>
</protein>
<dbReference type="InterPro" id="IPR028019">
    <property type="entry name" value="DUF4508"/>
</dbReference>
<sequence length="135" mass="15427">MNFHLPPAQAVIVVTHWFSQWNEWEREVFVDTLSALEQTNCYLAIEPPPMSSSECLFPGDAVTDAYLAGLLDSSLHLISTPGSSSVFECQLRLFRKWYPEWPLAERTQLAEFLKESQLRALHDSSFFPTPISSDY</sequence>
<accession>A0AAV2TVZ9</accession>
<dbReference type="EMBL" id="CAXLJL010000711">
    <property type="protein sequence ID" value="CAL5140362.1"/>
    <property type="molecule type" value="Genomic_DNA"/>
</dbReference>